<sequence length="321" mass="37394">MHHPGHPCSGNTVAIRDTLSSLDWRRNEIIKSGLKSPSETSDNDNIRRGSSSGNWRTATAELNIGRNVIQYSFSSRTLQQITEVKIVTELWCTCVTIEMTDYFNYNSTIPEYNRRLEEWKKIENRVSNSLSKLSLPKVINGRLLQIVKPLGDEIRYWIKWNNASGLLSSARAKRSINDLVWTSGGTIDKKETTKILLSKEWLDAYEKYELACTFCLADYINTITREFFKSGYLESVDITRKPMVYYWTCYITKNTKLEKIVRDYNRRCSLHSSINEHVLHLVYHLTLQYGTDAAVRYLWNELSDEEKKKYISRDKPGQAWM</sequence>
<dbReference type="Proteomes" id="UP000014500">
    <property type="component" value="Unassembled WGS sequence"/>
</dbReference>
<feature type="region of interest" description="Disordered" evidence="1">
    <location>
        <begin position="33"/>
        <end position="53"/>
    </location>
</feature>
<dbReference type="EnsemblMetazoa" id="SMAR014480-RA">
    <property type="protein sequence ID" value="SMAR014480-PA"/>
    <property type="gene ID" value="SMAR014480"/>
</dbReference>
<evidence type="ECO:0000313" key="2">
    <source>
        <dbReference type="EnsemblMetazoa" id="SMAR014480-PA"/>
    </source>
</evidence>
<dbReference type="PhylomeDB" id="T1JKV0"/>
<dbReference type="AlphaFoldDB" id="T1JKV0"/>
<organism evidence="2 3">
    <name type="scientific">Strigamia maritima</name>
    <name type="common">European centipede</name>
    <name type="synonym">Geophilus maritimus</name>
    <dbReference type="NCBI Taxonomy" id="126957"/>
    <lineage>
        <taxon>Eukaryota</taxon>
        <taxon>Metazoa</taxon>
        <taxon>Ecdysozoa</taxon>
        <taxon>Arthropoda</taxon>
        <taxon>Myriapoda</taxon>
        <taxon>Chilopoda</taxon>
        <taxon>Pleurostigmophora</taxon>
        <taxon>Geophilomorpha</taxon>
        <taxon>Linotaeniidae</taxon>
        <taxon>Strigamia</taxon>
    </lineage>
</organism>
<proteinExistence type="predicted"/>
<reference evidence="2" key="2">
    <citation type="submission" date="2015-02" db="UniProtKB">
        <authorList>
            <consortium name="EnsemblMetazoa"/>
        </authorList>
    </citation>
    <scope>IDENTIFICATION</scope>
</reference>
<protein>
    <submittedName>
        <fullName evidence="2">Uncharacterized protein</fullName>
    </submittedName>
</protein>
<name>T1JKV0_STRMM</name>
<dbReference type="EMBL" id="JH431357">
    <property type="status" value="NOT_ANNOTATED_CDS"/>
    <property type="molecule type" value="Genomic_DNA"/>
</dbReference>
<dbReference type="OMA" id="CLADYIN"/>
<evidence type="ECO:0000256" key="1">
    <source>
        <dbReference type="SAM" id="MobiDB-lite"/>
    </source>
</evidence>
<reference evidence="3" key="1">
    <citation type="submission" date="2011-05" db="EMBL/GenBank/DDBJ databases">
        <authorList>
            <person name="Richards S.R."/>
            <person name="Qu J."/>
            <person name="Jiang H."/>
            <person name="Jhangiani S.N."/>
            <person name="Agravi P."/>
            <person name="Goodspeed R."/>
            <person name="Gross S."/>
            <person name="Mandapat C."/>
            <person name="Jackson L."/>
            <person name="Mathew T."/>
            <person name="Pu L."/>
            <person name="Thornton R."/>
            <person name="Saada N."/>
            <person name="Wilczek-Boney K.B."/>
            <person name="Lee S."/>
            <person name="Kovar C."/>
            <person name="Wu Y."/>
            <person name="Scherer S.E."/>
            <person name="Worley K.C."/>
            <person name="Muzny D.M."/>
            <person name="Gibbs R."/>
        </authorList>
    </citation>
    <scope>NUCLEOTIDE SEQUENCE</scope>
    <source>
        <strain evidence="3">Brora</strain>
    </source>
</reference>
<keyword evidence="3" id="KW-1185">Reference proteome</keyword>
<dbReference type="HOGENOM" id="CLU_866922_0_0_1"/>
<accession>T1JKV0</accession>
<evidence type="ECO:0000313" key="3">
    <source>
        <dbReference type="Proteomes" id="UP000014500"/>
    </source>
</evidence>